<accession>A0A4Y2HI10</accession>
<evidence type="ECO:0000256" key="1">
    <source>
        <dbReference type="SAM" id="MobiDB-lite"/>
    </source>
</evidence>
<sequence>MKQHVGYFGTDLVILNHSHMTRTIPELVLPSPNFHATPTGGRLATRYDLTRNKPHTRASSVELGSQSQDLTTEPPRPGIWFRIIRKWDK</sequence>
<keyword evidence="3" id="KW-1185">Reference proteome</keyword>
<dbReference type="EMBL" id="BGPR01001950">
    <property type="protein sequence ID" value="GBM64899.1"/>
    <property type="molecule type" value="Genomic_DNA"/>
</dbReference>
<feature type="region of interest" description="Disordered" evidence="1">
    <location>
        <begin position="39"/>
        <end position="76"/>
    </location>
</feature>
<proteinExistence type="predicted"/>
<reference evidence="2 3" key="1">
    <citation type="journal article" date="2019" name="Sci. Rep.">
        <title>Orb-weaving spider Araneus ventricosus genome elucidates the spidroin gene catalogue.</title>
        <authorList>
            <person name="Kono N."/>
            <person name="Nakamura H."/>
            <person name="Ohtoshi R."/>
            <person name="Moran D.A.P."/>
            <person name="Shinohara A."/>
            <person name="Yoshida Y."/>
            <person name="Fujiwara M."/>
            <person name="Mori M."/>
            <person name="Tomita M."/>
            <person name="Arakawa K."/>
        </authorList>
    </citation>
    <scope>NUCLEOTIDE SEQUENCE [LARGE SCALE GENOMIC DNA]</scope>
</reference>
<evidence type="ECO:0000313" key="2">
    <source>
        <dbReference type="EMBL" id="GBM64899.1"/>
    </source>
</evidence>
<comment type="caution">
    <text evidence="2">The sequence shown here is derived from an EMBL/GenBank/DDBJ whole genome shotgun (WGS) entry which is preliminary data.</text>
</comment>
<protein>
    <submittedName>
        <fullName evidence="2">Uncharacterized protein</fullName>
    </submittedName>
</protein>
<name>A0A4Y2HI10_ARAVE</name>
<gene>
    <name evidence="2" type="ORF">AVEN_30284_1</name>
</gene>
<dbReference type="AlphaFoldDB" id="A0A4Y2HI10"/>
<evidence type="ECO:0000313" key="3">
    <source>
        <dbReference type="Proteomes" id="UP000499080"/>
    </source>
</evidence>
<organism evidence="2 3">
    <name type="scientific">Araneus ventricosus</name>
    <name type="common">Orbweaver spider</name>
    <name type="synonym">Epeira ventricosa</name>
    <dbReference type="NCBI Taxonomy" id="182803"/>
    <lineage>
        <taxon>Eukaryota</taxon>
        <taxon>Metazoa</taxon>
        <taxon>Ecdysozoa</taxon>
        <taxon>Arthropoda</taxon>
        <taxon>Chelicerata</taxon>
        <taxon>Arachnida</taxon>
        <taxon>Araneae</taxon>
        <taxon>Araneomorphae</taxon>
        <taxon>Entelegynae</taxon>
        <taxon>Araneoidea</taxon>
        <taxon>Araneidae</taxon>
        <taxon>Araneus</taxon>
    </lineage>
</organism>
<feature type="compositionally biased region" description="Polar residues" evidence="1">
    <location>
        <begin position="57"/>
        <end position="71"/>
    </location>
</feature>
<dbReference type="Proteomes" id="UP000499080">
    <property type="component" value="Unassembled WGS sequence"/>
</dbReference>